<evidence type="ECO:0000259" key="1">
    <source>
        <dbReference type="PROSITE" id="PS50164"/>
    </source>
</evidence>
<dbReference type="SUPFAM" id="SSF82771">
    <property type="entry name" value="GIY-YIG endonuclease"/>
    <property type="match status" value="1"/>
</dbReference>
<proteinExistence type="predicted"/>
<feature type="domain" description="GIY-YIG" evidence="1">
    <location>
        <begin position="1"/>
        <end position="76"/>
    </location>
</feature>
<dbReference type="Gene3D" id="3.40.1440.10">
    <property type="entry name" value="GIY-YIG endonuclease"/>
    <property type="match status" value="1"/>
</dbReference>
<keyword evidence="3" id="KW-1185">Reference proteome</keyword>
<evidence type="ECO:0000313" key="3">
    <source>
        <dbReference type="Proteomes" id="UP001207337"/>
    </source>
</evidence>
<dbReference type="InterPro" id="IPR035901">
    <property type="entry name" value="GIY-YIG_endonuc_sf"/>
</dbReference>
<organism evidence="2 3">
    <name type="scientific">Fodinibius salicampi</name>
    <dbReference type="NCBI Taxonomy" id="1920655"/>
    <lineage>
        <taxon>Bacteria</taxon>
        <taxon>Pseudomonadati</taxon>
        <taxon>Balneolota</taxon>
        <taxon>Balneolia</taxon>
        <taxon>Balneolales</taxon>
        <taxon>Balneolaceae</taxon>
        <taxon>Fodinibius</taxon>
    </lineage>
</organism>
<gene>
    <name evidence="2" type="ORF">LQ318_16295</name>
</gene>
<name>A0ABT3Q381_9BACT</name>
<comment type="caution">
    <text evidence="2">The sequence shown here is derived from an EMBL/GenBank/DDBJ whole genome shotgun (WGS) entry which is preliminary data.</text>
</comment>
<dbReference type="RefSeq" id="WP_265791778.1">
    <property type="nucleotide sequence ID" value="NZ_BAABRS010000006.1"/>
</dbReference>
<evidence type="ECO:0000313" key="2">
    <source>
        <dbReference type="EMBL" id="MCW9714468.1"/>
    </source>
</evidence>
<dbReference type="PROSITE" id="PS50164">
    <property type="entry name" value="GIY_YIG"/>
    <property type="match status" value="1"/>
</dbReference>
<accession>A0ABT3Q381</accession>
<dbReference type="Proteomes" id="UP001207337">
    <property type="component" value="Unassembled WGS sequence"/>
</dbReference>
<dbReference type="InterPro" id="IPR000305">
    <property type="entry name" value="GIY-YIG_endonuc"/>
</dbReference>
<protein>
    <submittedName>
        <fullName evidence="2">GIY-YIG nuclease family protein</fullName>
    </submittedName>
</protein>
<reference evidence="2 3" key="1">
    <citation type="submission" date="2021-11" db="EMBL/GenBank/DDBJ databases">
        <title>Aliifidinibius sp. nov., a new bacterium isolated from saline soil.</title>
        <authorList>
            <person name="Galisteo C."/>
            <person name="De La Haba R."/>
            <person name="Sanchez-Porro C."/>
            <person name="Ventosa A."/>
        </authorList>
    </citation>
    <scope>NUCLEOTIDE SEQUENCE [LARGE SCALE GENOMIC DNA]</scope>
    <source>
        <strain evidence="2 3">KACC 190600</strain>
    </source>
</reference>
<dbReference type="Pfam" id="PF01541">
    <property type="entry name" value="GIY-YIG"/>
    <property type="match status" value="1"/>
</dbReference>
<sequence length="79" mass="9365">MWYVYVLRSKHKDWQYIGYSGNLKRRLKNHNEGNVQSTKHYAPFTLEAFVAVKTEKKAEELEKYFKTGSGRAVLNKRIL</sequence>
<dbReference type="EMBL" id="JAJNDC010000006">
    <property type="protein sequence ID" value="MCW9714468.1"/>
    <property type="molecule type" value="Genomic_DNA"/>
</dbReference>